<evidence type="ECO:0000313" key="3">
    <source>
        <dbReference type="Proteomes" id="UP000248536"/>
    </source>
</evidence>
<dbReference type="OrthoDB" id="9808254at2"/>
<dbReference type="AlphaFoldDB" id="A0A2Z4LVJ7"/>
<dbReference type="SUPFAM" id="SSF52833">
    <property type="entry name" value="Thioredoxin-like"/>
    <property type="match status" value="1"/>
</dbReference>
<evidence type="ECO:0000313" key="2">
    <source>
        <dbReference type="EMBL" id="AWX45763.1"/>
    </source>
</evidence>
<dbReference type="Pfam" id="PF06764">
    <property type="entry name" value="DUF1223"/>
    <property type="match status" value="1"/>
</dbReference>
<dbReference type="InterPro" id="IPR010634">
    <property type="entry name" value="DUF1223"/>
</dbReference>
<reference evidence="2 3" key="1">
    <citation type="submission" date="2018-06" db="EMBL/GenBank/DDBJ databases">
        <title>Spongiibacterium sp. HME9304 Genome sequencing and assembly.</title>
        <authorList>
            <person name="Kang H."/>
            <person name="Kim H."/>
            <person name="Joh K."/>
        </authorList>
    </citation>
    <scope>NUCLEOTIDE SEQUENCE [LARGE SCALE GENOMIC DNA]</scope>
    <source>
        <strain evidence="2 3">HME9304</strain>
    </source>
</reference>
<keyword evidence="1" id="KW-0812">Transmembrane</keyword>
<protein>
    <recommendedName>
        <fullName evidence="4">DUF1223 domain-containing protein</fullName>
    </recommendedName>
</protein>
<evidence type="ECO:0008006" key="4">
    <source>
        <dbReference type="Google" id="ProtNLM"/>
    </source>
</evidence>
<keyword evidence="1" id="KW-1133">Transmembrane helix</keyword>
<dbReference type="Proteomes" id="UP000248536">
    <property type="component" value="Chromosome"/>
</dbReference>
<dbReference type="RefSeq" id="WP_112379118.1">
    <property type="nucleotide sequence ID" value="NZ_CP030104.1"/>
</dbReference>
<dbReference type="KEGG" id="spon:HME9304_02793"/>
<feature type="transmembrane region" description="Helical" evidence="1">
    <location>
        <begin position="6"/>
        <end position="23"/>
    </location>
</feature>
<sequence>MFKKVIIPSMVFLGMFLMAFYTIKNEESVQLKPKVIADETNFYPVVLELFTSQGCSSCPPADLLLNKVKNEYPEVVYALSYHVDYWNYIGWEDPFSKPSHTKKQREYNIKFGSRSNYTPQLVVNGKEHFVGSDQSKMYLKINDYKKSKIANPIELKVKKIDKGSIQFDYTILGNLSEKQLRAVLVLDERTTVVKRGENKNRTLKNSNIVVSERYIPLKYKNGTSKITIPAIITENDTITLMLFVENDDLDINGAAKLQIKR</sequence>
<dbReference type="PANTHER" id="PTHR36057">
    <property type="match status" value="1"/>
</dbReference>
<name>A0A2Z4LVJ7_9FLAO</name>
<dbReference type="EMBL" id="CP030104">
    <property type="protein sequence ID" value="AWX45763.1"/>
    <property type="molecule type" value="Genomic_DNA"/>
</dbReference>
<evidence type="ECO:0000256" key="1">
    <source>
        <dbReference type="SAM" id="Phobius"/>
    </source>
</evidence>
<accession>A0A2Z4LVJ7</accession>
<dbReference type="InterPro" id="IPR036249">
    <property type="entry name" value="Thioredoxin-like_sf"/>
</dbReference>
<organism evidence="2 3">
    <name type="scientific">Flagellimonas maritima</name>
    <dbReference type="NCBI Taxonomy" id="1383885"/>
    <lineage>
        <taxon>Bacteria</taxon>
        <taxon>Pseudomonadati</taxon>
        <taxon>Bacteroidota</taxon>
        <taxon>Flavobacteriia</taxon>
        <taxon>Flavobacteriales</taxon>
        <taxon>Flavobacteriaceae</taxon>
        <taxon>Flagellimonas</taxon>
    </lineage>
</organism>
<proteinExistence type="predicted"/>
<keyword evidence="3" id="KW-1185">Reference proteome</keyword>
<dbReference type="Gene3D" id="3.40.30.10">
    <property type="entry name" value="Glutaredoxin"/>
    <property type="match status" value="1"/>
</dbReference>
<dbReference type="PANTHER" id="PTHR36057:SF1">
    <property type="entry name" value="LIPOPROTEIN LIPID ATTACHMENT SITE-LIKE PROTEIN, PUTATIVE (DUF1223)-RELATED"/>
    <property type="match status" value="1"/>
</dbReference>
<gene>
    <name evidence="2" type="ORF">HME9304_02793</name>
</gene>
<keyword evidence="1" id="KW-0472">Membrane</keyword>